<keyword evidence="1" id="KW-0805">Transcription regulation</keyword>
<dbReference type="GO" id="GO:0000978">
    <property type="term" value="F:RNA polymerase II cis-regulatory region sequence-specific DNA binding"/>
    <property type="evidence" value="ECO:0007669"/>
    <property type="project" value="TreeGrafter"/>
</dbReference>
<keyword evidence="3" id="KW-0804">Transcription</keyword>
<name>A0AA38UHR9_9AGAR</name>
<feature type="domain" description="Myb-like" evidence="6">
    <location>
        <begin position="234"/>
        <end position="278"/>
    </location>
</feature>
<dbReference type="PROSITE" id="PS51294">
    <property type="entry name" value="HTH_MYB"/>
    <property type="match status" value="2"/>
</dbReference>
<feature type="compositionally biased region" description="Polar residues" evidence="5">
    <location>
        <begin position="498"/>
        <end position="507"/>
    </location>
</feature>
<evidence type="ECO:0000259" key="6">
    <source>
        <dbReference type="PROSITE" id="PS50090"/>
    </source>
</evidence>
<evidence type="ECO:0000256" key="4">
    <source>
        <dbReference type="ARBA" id="ARBA00023242"/>
    </source>
</evidence>
<evidence type="ECO:0000313" key="9">
    <source>
        <dbReference type="Proteomes" id="UP001163846"/>
    </source>
</evidence>
<feature type="region of interest" description="Disordered" evidence="5">
    <location>
        <begin position="412"/>
        <end position="565"/>
    </location>
</feature>
<feature type="compositionally biased region" description="Polar residues" evidence="5">
    <location>
        <begin position="418"/>
        <end position="431"/>
    </location>
</feature>
<evidence type="ECO:0000313" key="8">
    <source>
        <dbReference type="EMBL" id="KAJ3841531.1"/>
    </source>
</evidence>
<dbReference type="InterPro" id="IPR017930">
    <property type="entry name" value="Myb_dom"/>
</dbReference>
<evidence type="ECO:0000256" key="3">
    <source>
        <dbReference type="ARBA" id="ARBA00023163"/>
    </source>
</evidence>
<feature type="compositionally biased region" description="Polar residues" evidence="5">
    <location>
        <begin position="440"/>
        <end position="462"/>
    </location>
</feature>
<feature type="domain" description="Myb-like" evidence="6">
    <location>
        <begin position="279"/>
        <end position="330"/>
    </location>
</feature>
<gene>
    <name evidence="8" type="ORF">F5878DRAFT_609994</name>
</gene>
<dbReference type="SMART" id="SM00717">
    <property type="entry name" value="SANT"/>
    <property type="match status" value="5"/>
</dbReference>
<dbReference type="PANTHER" id="PTHR46621">
    <property type="entry name" value="SNRNA-ACTIVATING PROTEIN COMPLEX SUBUNIT 4"/>
    <property type="match status" value="1"/>
</dbReference>
<dbReference type="InterPro" id="IPR051575">
    <property type="entry name" value="Myb-like_DNA-bd"/>
</dbReference>
<dbReference type="AlphaFoldDB" id="A0AA38UHR9"/>
<dbReference type="InterPro" id="IPR009057">
    <property type="entry name" value="Homeodomain-like_sf"/>
</dbReference>
<evidence type="ECO:0000256" key="5">
    <source>
        <dbReference type="SAM" id="MobiDB-lite"/>
    </source>
</evidence>
<keyword evidence="9" id="KW-1185">Reference proteome</keyword>
<evidence type="ECO:0000256" key="2">
    <source>
        <dbReference type="ARBA" id="ARBA00023125"/>
    </source>
</evidence>
<dbReference type="CDD" id="cd00167">
    <property type="entry name" value="SANT"/>
    <property type="match status" value="2"/>
</dbReference>
<dbReference type="PROSITE" id="PS50090">
    <property type="entry name" value="MYB_LIKE"/>
    <property type="match status" value="4"/>
</dbReference>
<reference evidence="8" key="1">
    <citation type="submission" date="2022-08" db="EMBL/GenBank/DDBJ databases">
        <authorList>
            <consortium name="DOE Joint Genome Institute"/>
            <person name="Min B."/>
            <person name="Riley R."/>
            <person name="Sierra-Patev S."/>
            <person name="Naranjo-Ortiz M."/>
            <person name="Looney B."/>
            <person name="Konkel Z."/>
            <person name="Slot J.C."/>
            <person name="Sakamoto Y."/>
            <person name="Steenwyk J.L."/>
            <person name="Rokas A."/>
            <person name="Carro J."/>
            <person name="Camarero S."/>
            <person name="Ferreira P."/>
            <person name="Molpeceres G."/>
            <person name="Ruiz-Duenas F.J."/>
            <person name="Serrano A."/>
            <person name="Henrissat B."/>
            <person name="Drula E."/>
            <person name="Hughes K.W."/>
            <person name="Mata J.L."/>
            <person name="Ishikawa N.K."/>
            <person name="Vargas-Isla R."/>
            <person name="Ushijima S."/>
            <person name="Smith C.A."/>
            <person name="Ahrendt S."/>
            <person name="Andreopoulos W."/>
            <person name="He G."/>
            <person name="Labutti K."/>
            <person name="Lipzen A."/>
            <person name="Ng V."/>
            <person name="Sandor L."/>
            <person name="Barry K."/>
            <person name="Martinez A.T."/>
            <person name="Xiao Y."/>
            <person name="Gibbons J.G."/>
            <person name="Terashima K."/>
            <person name="Hibbett D.S."/>
            <person name="Grigoriev I.V."/>
        </authorList>
    </citation>
    <scope>NUCLEOTIDE SEQUENCE</scope>
    <source>
        <strain evidence="8">TFB9207</strain>
    </source>
</reference>
<dbReference type="GO" id="GO:0042796">
    <property type="term" value="P:snRNA transcription by RNA polymerase III"/>
    <property type="evidence" value="ECO:0007669"/>
    <property type="project" value="TreeGrafter"/>
</dbReference>
<dbReference type="GO" id="GO:0019185">
    <property type="term" value="C:snRNA-activating protein complex"/>
    <property type="evidence" value="ECO:0007669"/>
    <property type="project" value="TreeGrafter"/>
</dbReference>
<evidence type="ECO:0000256" key="1">
    <source>
        <dbReference type="ARBA" id="ARBA00023015"/>
    </source>
</evidence>
<dbReference type="Proteomes" id="UP001163846">
    <property type="component" value="Unassembled WGS sequence"/>
</dbReference>
<feature type="compositionally biased region" description="Low complexity" evidence="5">
    <location>
        <begin position="540"/>
        <end position="554"/>
    </location>
</feature>
<feature type="compositionally biased region" description="Polar residues" evidence="5">
    <location>
        <begin position="476"/>
        <end position="490"/>
    </location>
</feature>
<comment type="caution">
    <text evidence="8">The sequence shown here is derived from an EMBL/GenBank/DDBJ whole genome shotgun (WGS) entry which is preliminary data.</text>
</comment>
<proteinExistence type="predicted"/>
<dbReference type="InterPro" id="IPR001005">
    <property type="entry name" value="SANT/Myb"/>
</dbReference>
<feature type="compositionally biased region" description="Low complexity" evidence="5">
    <location>
        <begin position="707"/>
        <end position="734"/>
    </location>
</feature>
<keyword evidence="2" id="KW-0238">DNA-binding</keyword>
<feature type="domain" description="Myb-like" evidence="6">
    <location>
        <begin position="175"/>
        <end position="222"/>
    </location>
</feature>
<organism evidence="8 9">
    <name type="scientific">Lentinula raphanica</name>
    <dbReference type="NCBI Taxonomy" id="153919"/>
    <lineage>
        <taxon>Eukaryota</taxon>
        <taxon>Fungi</taxon>
        <taxon>Dikarya</taxon>
        <taxon>Basidiomycota</taxon>
        <taxon>Agaricomycotina</taxon>
        <taxon>Agaricomycetes</taxon>
        <taxon>Agaricomycetidae</taxon>
        <taxon>Agaricales</taxon>
        <taxon>Marasmiineae</taxon>
        <taxon>Omphalotaceae</taxon>
        <taxon>Lentinula</taxon>
    </lineage>
</organism>
<sequence length="734" mass="79974">MFAPVLTTRQQIFTAVQSNTKHQYALEKYSQRLTAELQEIDKLLAAADVGDLEDDQPRDIEIQGASRPVGPIPEQELLNPVSPFYNEAIKRSRYFNATITHAMKPKELEILTEAVTAEFRRLKAFEGQGRNIDAIDLAADASNLNWRTIAEKVSDVSTFARSDHECRTKWLGYYRPGICHDEWSPDELRRLNEIVSEKNEEHALDWVDVAQELGTNRTPMDCMRHGFKLPQHAWDSDADKRLSEAVEVYGTENWPLVALHVSPNVTSNQCLMRYHRSLDPSLNKSPWSDDEDERLNVIVSVLGTTNWPDVARHMPGRTNEMCRERYVEGMRNKGKLKAKGKAKAKVDDGNDDYAEDVGEEETADATKSEWTKDKDEELVRLVGDLGNKWQKISTILGGVHTHNQCRTRYKRLTGSAPGAQSTSATGATSGDHSVEKAPSSYISSTANAHSSTAPHKTSQTLTFLPGDSDLPILQLMPSSITNPGPTNASATEGAPASGPSQPAQVTVKSRPKPKLRTTRASKASNTDAQTHDSDEAQMFSSNSASIGVSSGSAAPTKAKQKRSARRRTAIISAAIEEDLASLEHGMSTKNVPASSGLIRGWGEGEQDQSSANQAPERNVVGQIGGWEPDGHVGGTEGEVPARKGGEARGQVMGWEDNTDNATNAAAGTTITGQTTATDRSEHEPVTEVNSTPKRGSARTRRSRKRTTTGGSVIGSSSTASSTPLRRSSRLSAKT</sequence>
<feature type="compositionally biased region" description="Acidic residues" evidence="5">
    <location>
        <begin position="349"/>
        <end position="363"/>
    </location>
</feature>
<feature type="domain" description="HTH myb-type" evidence="7">
    <location>
        <begin position="279"/>
        <end position="335"/>
    </location>
</feature>
<evidence type="ECO:0000259" key="7">
    <source>
        <dbReference type="PROSITE" id="PS51294"/>
    </source>
</evidence>
<feature type="compositionally biased region" description="Basic residues" evidence="5">
    <location>
        <begin position="695"/>
        <end position="706"/>
    </location>
</feature>
<feature type="region of interest" description="Disordered" evidence="5">
    <location>
        <begin position="601"/>
        <end position="734"/>
    </location>
</feature>
<dbReference type="Pfam" id="PF13921">
    <property type="entry name" value="Myb_DNA-bind_6"/>
    <property type="match status" value="2"/>
</dbReference>
<feature type="domain" description="Myb-like" evidence="6">
    <location>
        <begin position="362"/>
        <end position="413"/>
    </location>
</feature>
<dbReference type="PANTHER" id="PTHR46621:SF1">
    <property type="entry name" value="SNRNA-ACTIVATING PROTEIN COMPLEX SUBUNIT 4"/>
    <property type="match status" value="1"/>
</dbReference>
<accession>A0AA38UHR9</accession>
<dbReference type="SUPFAM" id="SSF46689">
    <property type="entry name" value="Homeodomain-like"/>
    <property type="match status" value="4"/>
</dbReference>
<dbReference type="GO" id="GO:0001006">
    <property type="term" value="F:RNA polymerase III type 3 promoter sequence-specific DNA binding"/>
    <property type="evidence" value="ECO:0007669"/>
    <property type="project" value="TreeGrafter"/>
</dbReference>
<feature type="region of interest" description="Disordered" evidence="5">
    <location>
        <begin position="338"/>
        <end position="370"/>
    </location>
</feature>
<dbReference type="GO" id="GO:0042795">
    <property type="term" value="P:snRNA transcription by RNA polymerase II"/>
    <property type="evidence" value="ECO:0007669"/>
    <property type="project" value="TreeGrafter"/>
</dbReference>
<feature type="compositionally biased region" description="Basic residues" evidence="5">
    <location>
        <begin position="509"/>
        <end position="519"/>
    </location>
</feature>
<feature type="domain" description="HTH myb-type" evidence="7">
    <location>
        <begin position="362"/>
        <end position="412"/>
    </location>
</feature>
<dbReference type="EMBL" id="MU806036">
    <property type="protein sequence ID" value="KAJ3841531.1"/>
    <property type="molecule type" value="Genomic_DNA"/>
</dbReference>
<protein>
    <submittedName>
        <fullName evidence="8">Uncharacterized protein</fullName>
    </submittedName>
</protein>
<feature type="compositionally biased region" description="Low complexity" evidence="5">
    <location>
        <begin position="659"/>
        <end position="677"/>
    </location>
</feature>
<keyword evidence="4" id="KW-0539">Nucleus</keyword>
<dbReference type="Gene3D" id="1.10.10.60">
    <property type="entry name" value="Homeodomain-like"/>
    <property type="match status" value="4"/>
</dbReference>